<keyword evidence="4" id="KW-0489">Methyltransferase</keyword>
<dbReference type="PANTHER" id="PTHR11680">
    <property type="entry name" value="SERINE HYDROXYMETHYLTRANSFERASE"/>
    <property type="match status" value="1"/>
</dbReference>
<comment type="cofactor">
    <cofactor evidence="1">
        <name>pyridoxal 5'-phosphate</name>
        <dbReference type="ChEBI" id="CHEBI:597326"/>
    </cofactor>
</comment>
<dbReference type="InterPro" id="IPR015424">
    <property type="entry name" value="PyrdxlP-dep_Trfase"/>
</dbReference>
<sequence length="271" mass="29671">QKGVDKKGNAIAYDYAEKINSTVFPGMQGGPHNHIIAGLSVALKQAASVEFREYQEQVVANAAALATEMQKFGFNLVSGGTENHLMLVDLKNKGVNGSKVEKVCELASITLNKNTVPGDKSAMNPSGLRIGSPAMTSRGCTEEDFRRVARFLNRAVDIALEVQKRVGSSKQAAFNKFIEEHDIPEIEELRREMVPHTLRTSPKYKHMMSWLRSNTSEQRSLISRQLHQLVESSILEAGTALERRAAARARLGLPAATGHAGSSLKVLDEAY</sequence>
<organism evidence="4 5">
    <name type="scientific">Perkinsus olseni</name>
    <name type="common">Perkinsus atlanticus</name>
    <dbReference type="NCBI Taxonomy" id="32597"/>
    <lineage>
        <taxon>Eukaryota</taxon>
        <taxon>Sar</taxon>
        <taxon>Alveolata</taxon>
        <taxon>Perkinsozoa</taxon>
        <taxon>Perkinsea</taxon>
        <taxon>Perkinsida</taxon>
        <taxon>Perkinsidae</taxon>
        <taxon>Perkinsus</taxon>
    </lineage>
</organism>
<dbReference type="EMBL" id="JABANO010001711">
    <property type="protein sequence ID" value="KAF4758220.1"/>
    <property type="molecule type" value="Genomic_DNA"/>
</dbReference>
<keyword evidence="2" id="KW-0663">Pyridoxal phosphate</keyword>
<feature type="domain" description="Serine hydroxymethyltransferase-like" evidence="3">
    <location>
        <begin position="2"/>
        <end position="151"/>
    </location>
</feature>
<dbReference type="GO" id="GO:0004372">
    <property type="term" value="F:glycine hydroxymethyltransferase activity"/>
    <property type="evidence" value="ECO:0007669"/>
    <property type="project" value="TreeGrafter"/>
</dbReference>
<dbReference type="GO" id="GO:0005739">
    <property type="term" value="C:mitochondrion"/>
    <property type="evidence" value="ECO:0007669"/>
    <property type="project" value="TreeGrafter"/>
</dbReference>
<feature type="non-terminal residue" evidence="4">
    <location>
        <position position="271"/>
    </location>
</feature>
<feature type="non-terminal residue" evidence="4">
    <location>
        <position position="1"/>
    </location>
</feature>
<name>A0A7J6ULP5_PEROL</name>
<dbReference type="GO" id="GO:0030170">
    <property type="term" value="F:pyridoxal phosphate binding"/>
    <property type="evidence" value="ECO:0007669"/>
    <property type="project" value="TreeGrafter"/>
</dbReference>
<reference evidence="4 5" key="1">
    <citation type="submission" date="2020-04" db="EMBL/GenBank/DDBJ databases">
        <title>Perkinsus olseni comparative genomics.</title>
        <authorList>
            <person name="Bogema D.R."/>
        </authorList>
    </citation>
    <scope>NUCLEOTIDE SEQUENCE [LARGE SCALE GENOMIC DNA]</scope>
    <source>
        <strain evidence="4 5">ATCC PRA-207</strain>
    </source>
</reference>
<evidence type="ECO:0000256" key="1">
    <source>
        <dbReference type="ARBA" id="ARBA00001933"/>
    </source>
</evidence>
<dbReference type="InterPro" id="IPR049943">
    <property type="entry name" value="Ser_HO-MeTrfase-like"/>
</dbReference>
<evidence type="ECO:0000313" key="5">
    <source>
        <dbReference type="Proteomes" id="UP000553632"/>
    </source>
</evidence>
<dbReference type="InterPro" id="IPR039429">
    <property type="entry name" value="SHMT-like_dom"/>
</dbReference>
<dbReference type="Gene3D" id="3.90.1150.10">
    <property type="entry name" value="Aspartate Aminotransferase, domain 1"/>
    <property type="match status" value="1"/>
</dbReference>
<dbReference type="GO" id="GO:0032259">
    <property type="term" value="P:methylation"/>
    <property type="evidence" value="ECO:0007669"/>
    <property type="project" value="UniProtKB-KW"/>
</dbReference>
<dbReference type="GO" id="GO:0035999">
    <property type="term" value="P:tetrahydrofolate interconversion"/>
    <property type="evidence" value="ECO:0007669"/>
    <property type="project" value="UniProtKB-UniPathway"/>
</dbReference>
<dbReference type="GO" id="GO:0019264">
    <property type="term" value="P:glycine biosynthetic process from serine"/>
    <property type="evidence" value="ECO:0007669"/>
    <property type="project" value="TreeGrafter"/>
</dbReference>
<dbReference type="Gene3D" id="3.40.640.10">
    <property type="entry name" value="Type I PLP-dependent aspartate aminotransferase-like (Major domain)"/>
    <property type="match status" value="1"/>
</dbReference>
<dbReference type="PANTHER" id="PTHR11680:SF35">
    <property type="entry name" value="SERINE HYDROXYMETHYLTRANSFERASE 1"/>
    <property type="match status" value="1"/>
</dbReference>
<dbReference type="GO" id="GO:0008168">
    <property type="term" value="F:methyltransferase activity"/>
    <property type="evidence" value="ECO:0007669"/>
    <property type="project" value="UniProtKB-KW"/>
</dbReference>
<evidence type="ECO:0000256" key="2">
    <source>
        <dbReference type="ARBA" id="ARBA00022898"/>
    </source>
</evidence>
<dbReference type="InterPro" id="IPR015422">
    <property type="entry name" value="PyrdxlP-dep_Trfase_small"/>
</dbReference>
<dbReference type="UniPathway" id="UPA00193"/>
<keyword evidence="5" id="KW-1185">Reference proteome</keyword>
<dbReference type="Proteomes" id="UP000553632">
    <property type="component" value="Unassembled WGS sequence"/>
</dbReference>
<proteinExistence type="predicted"/>
<keyword evidence="4" id="KW-0808">Transferase</keyword>
<dbReference type="SUPFAM" id="SSF53383">
    <property type="entry name" value="PLP-dependent transferases"/>
    <property type="match status" value="1"/>
</dbReference>
<protein>
    <submittedName>
        <fullName evidence="4">Serine hydroxymethyltransferase, cytosolic</fullName>
    </submittedName>
</protein>
<evidence type="ECO:0000259" key="3">
    <source>
        <dbReference type="Pfam" id="PF00464"/>
    </source>
</evidence>
<comment type="caution">
    <text evidence="4">The sequence shown here is derived from an EMBL/GenBank/DDBJ whole genome shotgun (WGS) entry which is preliminary data.</text>
</comment>
<evidence type="ECO:0000313" key="4">
    <source>
        <dbReference type="EMBL" id="KAF4758220.1"/>
    </source>
</evidence>
<dbReference type="InterPro" id="IPR015421">
    <property type="entry name" value="PyrdxlP-dep_Trfase_major"/>
</dbReference>
<accession>A0A7J6ULP5</accession>
<gene>
    <name evidence="4" type="primary">SHMT1_4</name>
    <name evidence="4" type="ORF">FOZ63_024844</name>
</gene>
<dbReference type="Pfam" id="PF00464">
    <property type="entry name" value="SHMT"/>
    <property type="match status" value="1"/>
</dbReference>
<dbReference type="AlphaFoldDB" id="A0A7J6ULP5"/>